<dbReference type="PANTHER" id="PTHR39327">
    <property type="match status" value="1"/>
</dbReference>
<feature type="chain" id="PRO_5046811336" evidence="1">
    <location>
        <begin position="21"/>
        <end position="222"/>
    </location>
</feature>
<dbReference type="PANTHER" id="PTHR39327:SF1">
    <property type="entry name" value="BLR5470 PROTEIN"/>
    <property type="match status" value="1"/>
</dbReference>
<evidence type="ECO:0000256" key="1">
    <source>
        <dbReference type="SAM" id="SignalP"/>
    </source>
</evidence>
<accession>A0ABP9RV15</accession>
<evidence type="ECO:0000313" key="2">
    <source>
        <dbReference type="EMBL" id="GAA5186789.1"/>
    </source>
</evidence>
<keyword evidence="3" id="KW-1185">Reference proteome</keyword>
<organism evidence="2 3">
    <name type="scientific">Ferrimonas gelatinilytica</name>
    <dbReference type="NCBI Taxonomy" id="1255257"/>
    <lineage>
        <taxon>Bacteria</taxon>
        <taxon>Pseudomonadati</taxon>
        <taxon>Pseudomonadota</taxon>
        <taxon>Gammaproteobacteria</taxon>
        <taxon>Alteromonadales</taxon>
        <taxon>Ferrimonadaceae</taxon>
        <taxon>Ferrimonas</taxon>
    </lineage>
</organism>
<sequence length="222" mass="25241">MRGGLYAVCALWLCVGNALSAPLPEFSAPQQARLVRHYGDQAALRYDAWRRLMTELAGQPVSQQLDKINVFFNQFRFDDDQRLWGENNHWATPMEFIGLGAGDCEDFALAKFLSLQALGVDGDQLRLVYVKALQLDQFHMVLAYYPSAGSVPLVLDNLDGQIRPANERQDLAPIYSFNGKRLWLSGPRGGQVFHNQPALDNWGRFNRRRYQGEMRRPPGLKE</sequence>
<evidence type="ECO:0000313" key="3">
    <source>
        <dbReference type="Proteomes" id="UP001501600"/>
    </source>
</evidence>
<dbReference type="RefSeq" id="WP_345315266.1">
    <property type="nucleotide sequence ID" value="NZ_BAABLF010000004.1"/>
</dbReference>
<gene>
    <name evidence="2" type="ORF">GCM10025772_02990</name>
</gene>
<dbReference type="Gene3D" id="3.10.620.30">
    <property type="match status" value="1"/>
</dbReference>
<dbReference type="EMBL" id="BAABLF010000004">
    <property type="protein sequence ID" value="GAA5186789.1"/>
    <property type="molecule type" value="Genomic_DNA"/>
</dbReference>
<reference evidence="3" key="1">
    <citation type="journal article" date="2019" name="Int. J. Syst. Evol. Microbiol.">
        <title>The Global Catalogue of Microorganisms (GCM) 10K type strain sequencing project: providing services to taxonomists for standard genome sequencing and annotation.</title>
        <authorList>
            <consortium name="The Broad Institute Genomics Platform"/>
            <consortium name="The Broad Institute Genome Sequencing Center for Infectious Disease"/>
            <person name="Wu L."/>
            <person name="Ma J."/>
        </authorList>
    </citation>
    <scope>NUCLEOTIDE SEQUENCE [LARGE SCALE GENOMIC DNA]</scope>
    <source>
        <strain evidence="3">JCM 18720</strain>
    </source>
</reference>
<proteinExistence type="predicted"/>
<keyword evidence="1" id="KW-0732">Signal</keyword>
<name>A0ABP9RV15_9GAMM</name>
<dbReference type="Proteomes" id="UP001501600">
    <property type="component" value="Unassembled WGS sequence"/>
</dbReference>
<dbReference type="InterPro" id="IPR010319">
    <property type="entry name" value="Transglutaminase-like_Cys_pept"/>
</dbReference>
<protein>
    <submittedName>
        <fullName evidence="2">Transglutaminase-like cysteine peptidase</fullName>
    </submittedName>
</protein>
<feature type="signal peptide" evidence="1">
    <location>
        <begin position="1"/>
        <end position="20"/>
    </location>
</feature>
<comment type="caution">
    <text evidence="2">The sequence shown here is derived from an EMBL/GenBank/DDBJ whole genome shotgun (WGS) entry which is preliminary data.</text>
</comment>
<dbReference type="Pfam" id="PF06035">
    <property type="entry name" value="Peptidase_C93"/>
    <property type="match status" value="1"/>
</dbReference>